<dbReference type="OrthoDB" id="4187970at2759"/>
<feature type="compositionally biased region" description="Polar residues" evidence="1">
    <location>
        <begin position="49"/>
        <end position="63"/>
    </location>
</feature>
<gene>
    <name evidence="2" type="ORF">UA08_02159</name>
</gene>
<feature type="compositionally biased region" description="Acidic residues" evidence="1">
    <location>
        <begin position="265"/>
        <end position="287"/>
    </location>
</feature>
<dbReference type="Gene3D" id="2.160.20.80">
    <property type="entry name" value="E3 ubiquitin-protein ligase SopA"/>
    <property type="match status" value="1"/>
</dbReference>
<organism evidence="2 3">
    <name type="scientific">Talaromyces atroroseus</name>
    <dbReference type="NCBI Taxonomy" id="1441469"/>
    <lineage>
        <taxon>Eukaryota</taxon>
        <taxon>Fungi</taxon>
        <taxon>Dikarya</taxon>
        <taxon>Ascomycota</taxon>
        <taxon>Pezizomycotina</taxon>
        <taxon>Eurotiomycetes</taxon>
        <taxon>Eurotiomycetidae</taxon>
        <taxon>Eurotiales</taxon>
        <taxon>Trichocomaceae</taxon>
        <taxon>Talaromyces</taxon>
        <taxon>Talaromyces sect. Trachyspermi</taxon>
    </lineage>
</organism>
<dbReference type="SUPFAM" id="SSF141571">
    <property type="entry name" value="Pentapeptide repeat-like"/>
    <property type="match status" value="1"/>
</dbReference>
<reference evidence="2 3" key="1">
    <citation type="submission" date="2015-06" db="EMBL/GenBank/DDBJ databases">
        <title>Talaromyces atroroseus IBT 11181 draft genome.</title>
        <authorList>
            <person name="Rasmussen K.B."/>
            <person name="Rasmussen S."/>
            <person name="Petersen B."/>
            <person name="Sicheritz-Ponten T."/>
            <person name="Mortensen U.H."/>
            <person name="Thrane U."/>
        </authorList>
    </citation>
    <scope>NUCLEOTIDE SEQUENCE [LARGE SCALE GENOMIC DNA]</scope>
    <source>
        <strain evidence="2 3">IBT 11181</strain>
    </source>
</reference>
<accession>A0A225B6N9</accession>
<comment type="caution">
    <text evidence="2">The sequence shown here is derived from an EMBL/GenBank/DDBJ whole genome shotgun (WGS) entry which is preliminary data.</text>
</comment>
<keyword evidence="3" id="KW-1185">Reference proteome</keyword>
<proteinExistence type="predicted"/>
<dbReference type="GeneID" id="31001914"/>
<feature type="compositionally biased region" description="Basic and acidic residues" evidence="1">
    <location>
        <begin position="255"/>
        <end position="264"/>
    </location>
</feature>
<feature type="region of interest" description="Disordered" evidence="1">
    <location>
        <begin position="49"/>
        <end position="73"/>
    </location>
</feature>
<evidence type="ECO:0000313" key="3">
    <source>
        <dbReference type="Proteomes" id="UP000214365"/>
    </source>
</evidence>
<dbReference type="Proteomes" id="UP000214365">
    <property type="component" value="Unassembled WGS sequence"/>
</dbReference>
<protein>
    <submittedName>
        <fullName evidence="2">Uncharacterized protein</fullName>
    </submittedName>
</protein>
<feature type="region of interest" description="Disordered" evidence="1">
    <location>
        <begin position="226"/>
        <end position="320"/>
    </location>
</feature>
<evidence type="ECO:0000313" key="2">
    <source>
        <dbReference type="EMBL" id="OKL62535.1"/>
    </source>
</evidence>
<evidence type="ECO:0000256" key="1">
    <source>
        <dbReference type="SAM" id="MobiDB-lite"/>
    </source>
</evidence>
<sequence length="320" mass="35395">MSTVPKARRSNVVDVTVTPAGWDAHPEISRSNITNCTFKDLSSATNIERSELSRSTIQPSSTKKGSRIDRSKVHDSQVFSARILRSELDHCSVTGSTVERSKLQNCSVAAPNNIARTEARATKFISSKLVERSQLNDSVVLGDSTLERCIVRDTIVADKSTCERSELDSSVITRSKIERSKVSDCDVMDCVMERTDFKGMILKYGIWKRGDLIGRTSDQHEVVIRPRQQPLSTAEPSSPLPTPSFQTSGPGWKAAEAERDRLPVEDEDEEDENSLGDLEDSSDDETVDPLPDATKRAKTHKKSNRASMADTSDPPPPYEQ</sequence>
<dbReference type="STRING" id="1441469.A0A225B6N9"/>
<dbReference type="EMBL" id="LFMY01000003">
    <property type="protein sequence ID" value="OKL62535.1"/>
    <property type="molecule type" value="Genomic_DNA"/>
</dbReference>
<dbReference type="RefSeq" id="XP_020122656.1">
    <property type="nucleotide sequence ID" value="XM_020264470.1"/>
</dbReference>
<dbReference type="AlphaFoldDB" id="A0A225B6N9"/>
<name>A0A225B6N9_TALAT</name>